<dbReference type="CDD" id="cd17546">
    <property type="entry name" value="REC_hyHK_CKI1_RcsC-like"/>
    <property type="match status" value="1"/>
</dbReference>
<dbReference type="InterPro" id="IPR001610">
    <property type="entry name" value="PAC"/>
</dbReference>
<name>A0ABT5VX92_9BACT</name>
<evidence type="ECO:0000256" key="4">
    <source>
        <dbReference type="ARBA" id="ARBA00022679"/>
    </source>
</evidence>
<feature type="domain" description="Response regulatory" evidence="9">
    <location>
        <begin position="920"/>
        <end position="1038"/>
    </location>
</feature>
<organism evidence="12 13">
    <name type="scientific">Paralabilibaculum antarcticum</name>
    <dbReference type="NCBI Taxonomy" id="2912572"/>
    <lineage>
        <taxon>Bacteria</taxon>
        <taxon>Pseudomonadati</taxon>
        <taxon>Bacteroidota</taxon>
        <taxon>Bacteroidia</taxon>
        <taxon>Marinilabiliales</taxon>
        <taxon>Marinifilaceae</taxon>
        <taxon>Paralabilibaculum</taxon>
    </lineage>
</organism>
<dbReference type="NCBIfam" id="TIGR00229">
    <property type="entry name" value="sensory_box"/>
    <property type="match status" value="5"/>
</dbReference>
<dbReference type="InterPro" id="IPR011006">
    <property type="entry name" value="CheY-like_superfamily"/>
</dbReference>
<keyword evidence="5" id="KW-0418">Kinase</keyword>
<dbReference type="PRINTS" id="PR00344">
    <property type="entry name" value="BCTRLSENSOR"/>
</dbReference>
<dbReference type="RefSeq" id="WP_275111369.1">
    <property type="nucleotide sequence ID" value="NZ_JAKJSC010000007.1"/>
</dbReference>
<dbReference type="SUPFAM" id="SSF55874">
    <property type="entry name" value="ATPase domain of HSP90 chaperone/DNA topoisomerase II/histidine kinase"/>
    <property type="match status" value="1"/>
</dbReference>
<dbReference type="InterPro" id="IPR000700">
    <property type="entry name" value="PAS-assoc_C"/>
</dbReference>
<feature type="coiled-coil region" evidence="7">
    <location>
        <begin position="515"/>
        <end position="542"/>
    </location>
</feature>
<keyword evidence="4" id="KW-0808">Transferase</keyword>
<dbReference type="SUPFAM" id="SSF55785">
    <property type="entry name" value="PYP-like sensor domain (PAS domain)"/>
    <property type="match status" value="5"/>
</dbReference>
<dbReference type="InterPro" id="IPR036097">
    <property type="entry name" value="HisK_dim/P_sf"/>
</dbReference>
<feature type="domain" description="PAC" evidence="11">
    <location>
        <begin position="346"/>
        <end position="397"/>
    </location>
</feature>
<protein>
    <recommendedName>
        <fullName evidence="2">histidine kinase</fullName>
        <ecNumber evidence="2">2.7.13.3</ecNumber>
    </recommendedName>
</protein>
<dbReference type="SMART" id="SM00388">
    <property type="entry name" value="HisKA"/>
    <property type="match status" value="1"/>
</dbReference>
<keyword evidence="7" id="KW-0175">Coiled coil</keyword>
<keyword evidence="3 6" id="KW-0597">Phosphoprotein</keyword>
<dbReference type="PROSITE" id="PS50112">
    <property type="entry name" value="PAS"/>
    <property type="match status" value="3"/>
</dbReference>
<dbReference type="Pfam" id="PF00512">
    <property type="entry name" value="HisKA"/>
    <property type="match status" value="1"/>
</dbReference>
<comment type="catalytic activity">
    <reaction evidence="1">
        <text>ATP + protein L-histidine = ADP + protein N-phospho-L-histidine.</text>
        <dbReference type="EC" id="2.7.13.3"/>
    </reaction>
</comment>
<feature type="modified residue" description="4-aspartylphosphate" evidence="6">
    <location>
        <position position="973"/>
    </location>
</feature>
<dbReference type="InterPro" id="IPR004358">
    <property type="entry name" value="Sig_transdc_His_kin-like_C"/>
</dbReference>
<dbReference type="SMART" id="SM00086">
    <property type="entry name" value="PAC"/>
    <property type="match status" value="5"/>
</dbReference>
<dbReference type="Pfam" id="PF08447">
    <property type="entry name" value="PAS_3"/>
    <property type="match status" value="3"/>
</dbReference>
<dbReference type="InterPro" id="IPR036890">
    <property type="entry name" value="HATPase_C_sf"/>
</dbReference>
<gene>
    <name evidence="12" type="ORF">L3049_18770</name>
</gene>
<evidence type="ECO:0000259" key="11">
    <source>
        <dbReference type="PROSITE" id="PS50113"/>
    </source>
</evidence>
<dbReference type="InterPro" id="IPR003661">
    <property type="entry name" value="HisK_dim/P_dom"/>
</dbReference>
<evidence type="ECO:0000256" key="1">
    <source>
        <dbReference type="ARBA" id="ARBA00000085"/>
    </source>
</evidence>
<feature type="domain" description="PAS" evidence="10">
    <location>
        <begin position="153"/>
        <end position="223"/>
    </location>
</feature>
<dbReference type="Pfam" id="PF13426">
    <property type="entry name" value="PAS_9"/>
    <property type="match status" value="2"/>
</dbReference>
<evidence type="ECO:0000256" key="3">
    <source>
        <dbReference type="ARBA" id="ARBA00022553"/>
    </source>
</evidence>
<evidence type="ECO:0000313" key="13">
    <source>
        <dbReference type="Proteomes" id="UP001528920"/>
    </source>
</evidence>
<dbReference type="Gene3D" id="1.10.287.130">
    <property type="match status" value="1"/>
</dbReference>
<dbReference type="SMART" id="SM00448">
    <property type="entry name" value="REC"/>
    <property type="match status" value="1"/>
</dbReference>
<dbReference type="SMART" id="SM00387">
    <property type="entry name" value="HATPase_c"/>
    <property type="match status" value="1"/>
</dbReference>
<evidence type="ECO:0000259" key="9">
    <source>
        <dbReference type="PROSITE" id="PS50110"/>
    </source>
</evidence>
<dbReference type="EC" id="2.7.13.3" evidence="2"/>
<dbReference type="SUPFAM" id="SSF52172">
    <property type="entry name" value="CheY-like"/>
    <property type="match status" value="1"/>
</dbReference>
<evidence type="ECO:0000256" key="6">
    <source>
        <dbReference type="PROSITE-ProRule" id="PRU00169"/>
    </source>
</evidence>
<dbReference type="InterPro" id="IPR005467">
    <property type="entry name" value="His_kinase_dom"/>
</dbReference>
<keyword evidence="13" id="KW-1185">Reference proteome</keyword>
<feature type="domain" description="PAC" evidence="11">
    <location>
        <begin position="93"/>
        <end position="145"/>
    </location>
</feature>
<evidence type="ECO:0000259" key="10">
    <source>
        <dbReference type="PROSITE" id="PS50112"/>
    </source>
</evidence>
<reference evidence="12 13" key="1">
    <citation type="submission" date="2022-01" db="EMBL/GenBank/DDBJ databases">
        <title>Labilibaculum sp. nov, a marine bacterium isolated from Antarctica.</title>
        <authorList>
            <person name="Dai W."/>
        </authorList>
    </citation>
    <scope>NUCLEOTIDE SEQUENCE [LARGE SCALE GENOMIC DNA]</scope>
    <source>
        <strain evidence="12 13">DW002</strain>
    </source>
</reference>
<accession>A0ABT5VX92</accession>
<dbReference type="SMART" id="SM00091">
    <property type="entry name" value="PAS"/>
    <property type="match status" value="5"/>
</dbReference>
<dbReference type="InterPro" id="IPR000014">
    <property type="entry name" value="PAS"/>
</dbReference>
<dbReference type="PANTHER" id="PTHR43047">
    <property type="entry name" value="TWO-COMPONENT HISTIDINE PROTEIN KINASE"/>
    <property type="match status" value="1"/>
</dbReference>
<feature type="domain" description="PAC" evidence="11">
    <location>
        <begin position="472"/>
        <end position="524"/>
    </location>
</feature>
<feature type="domain" description="PAS" evidence="10">
    <location>
        <begin position="398"/>
        <end position="468"/>
    </location>
</feature>
<evidence type="ECO:0000256" key="7">
    <source>
        <dbReference type="SAM" id="Coils"/>
    </source>
</evidence>
<dbReference type="Proteomes" id="UP001528920">
    <property type="component" value="Unassembled WGS sequence"/>
</dbReference>
<dbReference type="InterPro" id="IPR013655">
    <property type="entry name" value="PAS_fold_3"/>
</dbReference>
<dbReference type="PROSITE" id="PS50109">
    <property type="entry name" value="HIS_KIN"/>
    <property type="match status" value="1"/>
</dbReference>
<dbReference type="SUPFAM" id="SSF47384">
    <property type="entry name" value="Homodimeric domain of signal transducing histidine kinase"/>
    <property type="match status" value="1"/>
</dbReference>
<dbReference type="Pfam" id="PF00072">
    <property type="entry name" value="Response_reg"/>
    <property type="match status" value="1"/>
</dbReference>
<dbReference type="Gene3D" id="3.40.50.2300">
    <property type="match status" value="1"/>
</dbReference>
<evidence type="ECO:0000256" key="5">
    <source>
        <dbReference type="ARBA" id="ARBA00022777"/>
    </source>
</evidence>
<dbReference type="Gene3D" id="3.30.450.20">
    <property type="entry name" value="PAS domain"/>
    <property type="match status" value="5"/>
</dbReference>
<dbReference type="PANTHER" id="PTHR43047:SF72">
    <property type="entry name" value="OSMOSENSING HISTIDINE PROTEIN KINASE SLN1"/>
    <property type="match status" value="1"/>
</dbReference>
<dbReference type="PROSITE" id="PS50110">
    <property type="entry name" value="RESPONSE_REGULATORY"/>
    <property type="match status" value="1"/>
</dbReference>
<evidence type="ECO:0000259" key="8">
    <source>
        <dbReference type="PROSITE" id="PS50109"/>
    </source>
</evidence>
<dbReference type="CDD" id="cd00082">
    <property type="entry name" value="HisKA"/>
    <property type="match status" value="1"/>
</dbReference>
<evidence type="ECO:0000313" key="12">
    <source>
        <dbReference type="EMBL" id="MDE5420038.1"/>
    </source>
</evidence>
<dbReference type="Gene3D" id="3.30.565.10">
    <property type="entry name" value="Histidine kinase-like ATPase, C-terminal domain"/>
    <property type="match status" value="1"/>
</dbReference>
<sequence length="1040" mass="120577">MVHYLKNELYELIKKDERIFDFIQEGSLDGIWYWDLEHPENEWMSPKFWQVLGYNPEKMPHQSSAWQDIINQDDLKRATDNFHKHLKDPENPYDQIVRYKHKNKSTIWIRCRGIAIRDNNNIPTRMLGAHQDITALKVSENNLKKEKNKAIQVQKKYKSMVLNAPLSFQVLDNNGYITDVNPEWLKTTGYNKKQVIGNYFGDFLHPDSIELFKKNLLALKKQGFLENEQYRIKKKDGNFIYVSFEGFLGFNEKGKFTHAYCTIKDITKDREAQNKLKMFNRAIDHSLNAFDIINHEGKFIYVNQAYVEMSGYDSISEIIGTSPVDHCHDPNMPNIVINELKKNGFFIGEFKAKRKDGSLYDINMYARLDYDENGNEIYPTTSIDITEEKEAKIAINESEEKFKGVFNSAKIGIALANSTGHQLDVNKEFLTMLGYSRKEYQSLNFTDISHPDDLEIELPFFNKIQNGEISNYNIEKRLRKKDGNYIWVDASIAVRRDQNGDISMFIVTAKDITQKRKTKQELSVAKKDSEEKERKLKNLLGNLKGVAYQCKNDKNWTMLFISKGVKELTGYEVNDIKNNNVISWNQIIHEDYREHVDKIVSEAIVNKMPFTLEYKITCKKGEEKWVWEKGFMEMSNNKPSHLEGFITDITPLKNYEKELLVAKNRAEDSNRLKTEFLHNMSHEIRTPMNGIMGFSDMLTNQDLTPEKRNYYSRIVQNCSHQLLRTIDDILEISTLETEQVGIDETEFCLNDFLMELFSIFSLKLNERNIPLYIKKELRDNKSYITTDKTKLNKVISNLLENSLKYTLEGFIEFGYYIDKAMLVIYVKDTGIGISPENHQLIFERFSQENKELSKKIGGLGLGLAIAEENTSLLGGHIDLDSDKNKGSTFYINIPYKPANSIKEGDSKENTVANQSEHNYNILIAEDEEVNFLYLEALLEENEINNYTVIHAKNGQEAIDICLNNKNIDLILMDIKMPIMNGHEASKKIKSKIPKLPIIAQTAYSTESEKRLALESGCDAFIAKPIKKEELYTLITQYIIK</sequence>
<comment type="caution">
    <text evidence="12">The sequence shown here is derived from an EMBL/GenBank/DDBJ whole genome shotgun (WGS) entry which is preliminary data.</text>
</comment>
<dbReference type="Pfam" id="PF02518">
    <property type="entry name" value="HATPase_c"/>
    <property type="match status" value="1"/>
</dbReference>
<feature type="domain" description="PAC" evidence="11">
    <location>
        <begin position="226"/>
        <end position="278"/>
    </location>
</feature>
<dbReference type="InterPro" id="IPR035965">
    <property type="entry name" value="PAS-like_dom_sf"/>
</dbReference>
<feature type="domain" description="PAS" evidence="10">
    <location>
        <begin position="532"/>
        <end position="607"/>
    </location>
</feature>
<dbReference type="InterPro" id="IPR001789">
    <property type="entry name" value="Sig_transdc_resp-reg_receiver"/>
</dbReference>
<dbReference type="PROSITE" id="PS50113">
    <property type="entry name" value="PAC"/>
    <property type="match status" value="4"/>
</dbReference>
<feature type="domain" description="Histidine kinase" evidence="8">
    <location>
        <begin position="679"/>
        <end position="897"/>
    </location>
</feature>
<proteinExistence type="predicted"/>
<evidence type="ECO:0000256" key="2">
    <source>
        <dbReference type="ARBA" id="ARBA00012438"/>
    </source>
</evidence>
<dbReference type="InterPro" id="IPR003594">
    <property type="entry name" value="HATPase_dom"/>
</dbReference>
<dbReference type="CDD" id="cd00130">
    <property type="entry name" value="PAS"/>
    <property type="match status" value="5"/>
</dbReference>
<dbReference type="EMBL" id="JAKJSC010000007">
    <property type="protein sequence ID" value="MDE5420038.1"/>
    <property type="molecule type" value="Genomic_DNA"/>
</dbReference>